<dbReference type="CDD" id="cd00603">
    <property type="entry name" value="IPT_PCSR"/>
    <property type="match status" value="1"/>
</dbReference>
<feature type="region of interest" description="Disordered" evidence="1">
    <location>
        <begin position="206"/>
        <end position="232"/>
    </location>
</feature>
<dbReference type="EMBL" id="JWZX01003260">
    <property type="protein sequence ID" value="KOO22685.1"/>
    <property type="molecule type" value="Genomic_DNA"/>
</dbReference>
<organism evidence="2 3">
    <name type="scientific">Chrysochromulina tobinii</name>
    <dbReference type="NCBI Taxonomy" id="1460289"/>
    <lineage>
        <taxon>Eukaryota</taxon>
        <taxon>Haptista</taxon>
        <taxon>Haptophyta</taxon>
        <taxon>Prymnesiophyceae</taxon>
        <taxon>Prymnesiales</taxon>
        <taxon>Chrysochromulinaceae</taxon>
        <taxon>Chrysochromulina</taxon>
    </lineage>
</organism>
<evidence type="ECO:0000256" key="1">
    <source>
        <dbReference type="SAM" id="MobiDB-lite"/>
    </source>
</evidence>
<proteinExistence type="predicted"/>
<evidence type="ECO:0000313" key="2">
    <source>
        <dbReference type="EMBL" id="KOO22685.1"/>
    </source>
</evidence>
<keyword evidence="3" id="KW-1185">Reference proteome</keyword>
<dbReference type="AlphaFoldDB" id="A0A0M0J882"/>
<name>A0A0M0J882_9EUKA</name>
<evidence type="ECO:0000313" key="3">
    <source>
        <dbReference type="Proteomes" id="UP000037460"/>
    </source>
</evidence>
<evidence type="ECO:0008006" key="4">
    <source>
        <dbReference type="Google" id="ProtNLM"/>
    </source>
</evidence>
<reference evidence="3" key="1">
    <citation type="journal article" date="2015" name="PLoS Genet.">
        <title>Genome Sequence and Transcriptome Analyses of Chrysochromulina tobin: Metabolic Tools for Enhanced Algal Fitness in the Prominent Order Prymnesiales (Haptophyceae).</title>
        <authorList>
            <person name="Hovde B.T."/>
            <person name="Deodato C.R."/>
            <person name="Hunsperger H.M."/>
            <person name="Ryken S.A."/>
            <person name="Yost W."/>
            <person name="Jha R.K."/>
            <person name="Patterson J."/>
            <person name="Monnat R.J. Jr."/>
            <person name="Barlow S.B."/>
            <person name="Starkenburg S.R."/>
            <person name="Cattolico R.A."/>
        </authorList>
    </citation>
    <scope>NUCLEOTIDE SEQUENCE</scope>
    <source>
        <strain evidence="3">CCMP291</strain>
    </source>
</reference>
<dbReference type="Proteomes" id="UP000037460">
    <property type="component" value="Unassembled WGS sequence"/>
</dbReference>
<comment type="caution">
    <text evidence="2">The sequence shown here is derived from an EMBL/GenBank/DDBJ whole genome shotgun (WGS) entry which is preliminary data.</text>
</comment>
<dbReference type="OrthoDB" id="415884at2759"/>
<protein>
    <recommendedName>
        <fullName evidence="4">IPT/TIG domain-containing protein</fullName>
    </recommendedName>
</protein>
<sequence>MIALATQQLDIYFDPPLPPFEKLLCAVVAEHVLLAAKFAVQFAMDSGDLDDQASEAAEAQRRHYLRGVHGLTGVDDPLELGYLTLSPIGTRTRTGADAHEQEQPRLISVFPASGPCASGTVATIRGERLGLAIARGEVLLRLHMPRATMRAPRSRGEPLPSTITLSATFVSDRKLTCVLPPSECTGRATIELLHPDNDWLRGALAKGGESASKPHVSPKRGNAKDKESATKDETELRILTPSFTEVGAAKVTLALNGHDFDPDAEPLCFQYQPAPLNCAVQ</sequence>
<dbReference type="InterPro" id="IPR013783">
    <property type="entry name" value="Ig-like_fold"/>
</dbReference>
<dbReference type="Gene3D" id="2.60.40.10">
    <property type="entry name" value="Immunoglobulins"/>
    <property type="match status" value="1"/>
</dbReference>
<gene>
    <name evidence="2" type="ORF">Ctob_008849</name>
</gene>
<accession>A0A0M0J882</accession>
<feature type="compositionally biased region" description="Basic and acidic residues" evidence="1">
    <location>
        <begin position="222"/>
        <end position="232"/>
    </location>
</feature>